<evidence type="ECO:0008006" key="3">
    <source>
        <dbReference type="Google" id="ProtNLM"/>
    </source>
</evidence>
<name>A0AA86I960_RALSL</name>
<gene>
    <name evidence="1" type="ORF">RSP824_07330</name>
</gene>
<evidence type="ECO:0000313" key="2">
    <source>
        <dbReference type="Proteomes" id="UP000262427"/>
    </source>
</evidence>
<accession>A0AA86I960</accession>
<reference evidence="2" key="1">
    <citation type="submission" date="2018-01" db="EMBL/GenBank/DDBJ databases">
        <title>Raltonia solanacearum P824 infects blueberry.</title>
        <authorList>
            <person name="Bocsanczy A.M."/>
            <person name="Norman D.J."/>
        </authorList>
    </citation>
    <scope>NUCLEOTIDE SEQUENCE [LARGE SCALE GENOMIC DNA]</scope>
    <source>
        <strain evidence="2">P824</strain>
    </source>
</reference>
<organism evidence="1 2">
    <name type="scientific">Ralstonia solanacearum</name>
    <name type="common">Pseudomonas solanacearum</name>
    <dbReference type="NCBI Taxonomy" id="305"/>
    <lineage>
        <taxon>Bacteria</taxon>
        <taxon>Pseudomonadati</taxon>
        <taxon>Pseudomonadota</taxon>
        <taxon>Betaproteobacteria</taxon>
        <taxon>Burkholderiales</taxon>
        <taxon>Burkholderiaceae</taxon>
        <taxon>Ralstonia</taxon>
        <taxon>Ralstonia solanacearum species complex</taxon>
    </lineage>
</organism>
<feature type="non-terminal residue" evidence="1">
    <location>
        <position position="1"/>
    </location>
</feature>
<protein>
    <recommendedName>
        <fullName evidence="3">Immunity protein 52 domain-containing protein</fullName>
    </recommendedName>
</protein>
<dbReference type="AlphaFoldDB" id="A0AA86I960"/>
<proteinExistence type="predicted"/>
<dbReference type="Proteomes" id="UP000262427">
    <property type="component" value="Chromosome CM"/>
</dbReference>
<evidence type="ECO:0000313" key="1">
    <source>
        <dbReference type="EMBL" id="AYA46316.1"/>
    </source>
</evidence>
<sequence>VLGEKNKQAGTIVVSVADEPFCDLNPEHVRIANKIEVRLADQGLLPRYADL</sequence>
<dbReference type="EMBL" id="CP025741">
    <property type="protein sequence ID" value="AYA46316.1"/>
    <property type="molecule type" value="Genomic_DNA"/>
</dbReference>